<dbReference type="EMBL" id="PPTO01000026">
    <property type="protein sequence ID" value="RDB54732.1"/>
    <property type="molecule type" value="Genomic_DNA"/>
</dbReference>
<comment type="caution">
    <text evidence="1">The sequence shown here is derived from an EMBL/GenBank/DDBJ whole genome shotgun (WGS) entry which is preliminary data.</text>
</comment>
<sequence length="86" mass="9826">MILRPSDFGFESIPELRKFIEGSRNETVGEFLERIASHLESDSFAGNRRRASCAMLCFLSNVIGADEIDPNSQSVINRFFRLLRDE</sequence>
<accession>A0A369L6C8</accession>
<dbReference type="AlphaFoldDB" id="A0A369L6C8"/>
<organism evidence="1 2">
    <name type="scientific">Slackia isoflavoniconvertens</name>
    <dbReference type="NCBI Taxonomy" id="572010"/>
    <lineage>
        <taxon>Bacteria</taxon>
        <taxon>Bacillati</taxon>
        <taxon>Actinomycetota</taxon>
        <taxon>Coriobacteriia</taxon>
        <taxon>Eggerthellales</taxon>
        <taxon>Eggerthellaceae</taxon>
        <taxon>Slackia</taxon>
    </lineage>
</organism>
<protein>
    <submittedName>
        <fullName evidence="1">Uncharacterized protein</fullName>
    </submittedName>
</protein>
<name>A0A369L6C8_9ACTN</name>
<proteinExistence type="predicted"/>
<reference evidence="1 2" key="1">
    <citation type="journal article" date="2018" name="Elife">
        <title>Discovery and characterization of a prevalent human gut bacterial enzyme sufficient for the inactivation of a family of plant toxins.</title>
        <authorList>
            <person name="Koppel N."/>
            <person name="Bisanz J.E."/>
            <person name="Pandelia M.E."/>
            <person name="Turnbaugh P.J."/>
            <person name="Balskus E.P."/>
        </authorList>
    </citation>
    <scope>NUCLEOTIDE SEQUENCE [LARGE SCALE GENOMIC DNA]</scope>
    <source>
        <strain evidence="1 2">OB21 GAM31</strain>
    </source>
</reference>
<evidence type="ECO:0000313" key="1">
    <source>
        <dbReference type="EMBL" id="RDB54732.1"/>
    </source>
</evidence>
<evidence type="ECO:0000313" key="2">
    <source>
        <dbReference type="Proteomes" id="UP000253975"/>
    </source>
</evidence>
<gene>
    <name evidence="1" type="ORF">C1881_10105</name>
</gene>
<dbReference type="Proteomes" id="UP000253975">
    <property type="component" value="Unassembled WGS sequence"/>
</dbReference>